<dbReference type="PANTHER" id="PTHR42973:SF39">
    <property type="entry name" value="FAD-BINDING PCMH-TYPE DOMAIN-CONTAINING PROTEIN"/>
    <property type="match status" value="1"/>
</dbReference>
<protein>
    <recommendedName>
        <fullName evidence="6">FAD-binding PCMH-type domain-containing protein</fullName>
    </recommendedName>
</protein>
<dbReference type="PROSITE" id="PS51387">
    <property type="entry name" value="FAD_PCMH"/>
    <property type="match status" value="2"/>
</dbReference>
<dbReference type="InterPro" id="IPR006094">
    <property type="entry name" value="Oxid_FAD_bind_N"/>
</dbReference>
<dbReference type="GO" id="GO:0071949">
    <property type="term" value="F:FAD binding"/>
    <property type="evidence" value="ECO:0007669"/>
    <property type="project" value="InterPro"/>
</dbReference>
<evidence type="ECO:0000256" key="5">
    <source>
        <dbReference type="ARBA" id="ARBA00023002"/>
    </source>
</evidence>
<keyword evidence="8" id="KW-1185">Reference proteome</keyword>
<dbReference type="Gene3D" id="3.40.462.20">
    <property type="match status" value="2"/>
</dbReference>
<dbReference type="InterPro" id="IPR012951">
    <property type="entry name" value="BBE"/>
</dbReference>
<proteinExistence type="inferred from homology"/>
<dbReference type="InterPro" id="IPR036318">
    <property type="entry name" value="FAD-bd_PCMH-like_sf"/>
</dbReference>
<evidence type="ECO:0000256" key="1">
    <source>
        <dbReference type="ARBA" id="ARBA00001974"/>
    </source>
</evidence>
<sequence>MATFELFKSIFKGDIVEPSSPEYPKALARWAKNAERNARYVLFPKDEQDVSEAIKFAVTNNLPLAVKGGGHNPSGASSVEDGVSIDLNRYLDTARVDPDKKLAYVGGGALWKTVDYAAIEHGLATPGGTVNHTGVGGLTLGGGFGYLSGRHGLTIDNVVQATIVLADGSIVTASETSHSDLFWAIRGGGGNFGVVTEFVFKLHPQRRTVFAGLAVFPPPVLEQVVATVDRWWSEAREDEMIMLAFTRGPDSSPSILVILFYNGSEEEGRQRFKPLFDIEGAGPVLDTAREIPYEHLNELLNATTVHGRRCYMTGTSLRSTLSTNATQVFKRVMELSEKHPTDPSRPPFQPLIIYELLPNHNICKVSPDAMAYRSRGPQANVVVAVIWDEEENDINVKHARAFHREIAAIITASAERELKEYENEGYGNYATDPTDLQTKSLQLWGNNYPRLQKIKHKYDPTSTGMVGKIDAVDYLRKIYDFERLPRVLSTSLPAATGRAINRSEAADVISTENSNQLTEMIALPSWSKLVILKINISLRSEVSISNPIIKMIDTSTTLNTKMSAFELFKSVFKGDIVEPSSPDYRKALARWAVNSERNARYVLFPKDEQDVSEAVKFATGISLPLAVKGGGHNPSGASSVEDGVSIDLNRYFDTARIDPEKKLAYVGGGALWKTVDYAAIEHGLATPGGTVNHTGVGGLTLGGGFGYLSGRHGLTIDNVVQATIVLADGSIVTASETSHPDLFWAIRGGGNNFGIVTEFVLKLHPQRRTVFGGIVVFPPPVLEQVVATIDQWWSEAREDEMIMFGFARGPHNQPSILAILFYNGSEEEGRQRFKPLFDIGTSLRSTISANAPNVFKRAMELSEKHPTDPSLPPFEIFINYELLPTQNICKVPADAMAYRSRGPQANVLVVVTWDIEEQDQADVKHARAFSREITGIVNASAERGLAEYENSGYGNYATDPTDMQTRSLQLWGNNYPRLQKIKHRYDPTSVFNRWIPIHPSP</sequence>
<keyword evidence="4" id="KW-0274">FAD</keyword>
<evidence type="ECO:0000256" key="2">
    <source>
        <dbReference type="ARBA" id="ARBA00005466"/>
    </source>
</evidence>
<evidence type="ECO:0000313" key="8">
    <source>
        <dbReference type="Proteomes" id="UP001050691"/>
    </source>
</evidence>
<dbReference type="InterPro" id="IPR050416">
    <property type="entry name" value="FAD-linked_Oxidoreductase"/>
</dbReference>
<name>A0AAV5A9K8_9AGAM</name>
<organism evidence="7 8">
    <name type="scientific">Clathrus columnatus</name>
    <dbReference type="NCBI Taxonomy" id="1419009"/>
    <lineage>
        <taxon>Eukaryota</taxon>
        <taxon>Fungi</taxon>
        <taxon>Dikarya</taxon>
        <taxon>Basidiomycota</taxon>
        <taxon>Agaricomycotina</taxon>
        <taxon>Agaricomycetes</taxon>
        <taxon>Phallomycetidae</taxon>
        <taxon>Phallales</taxon>
        <taxon>Clathraceae</taxon>
        <taxon>Clathrus</taxon>
    </lineage>
</organism>
<feature type="domain" description="FAD-binding PCMH-type" evidence="6">
    <location>
        <begin position="594"/>
        <end position="766"/>
    </location>
</feature>
<dbReference type="Pfam" id="PF08031">
    <property type="entry name" value="BBE"/>
    <property type="match status" value="2"/>
</dbReference>
<evidence type="ECO:0000259" key="6">
    <source>
        <dbReference type="PROSITE" id="PS51387"/>
    </source>
</evidence>
<feature type="domain" description="FAD-binding PCMH-type" evidence="6">
    <location>
        <begin position="33"/>
        <end position="205"/>
    </location>
</feature>
<evidence type="ECO:0000313" key="7">
    <source>
        <dbReference type="EMBL" id="GJJ09904.1"/>
    </source>
</evidence>
<dbReference type="InterPro" id="IPR016166">
    <property type="entry name" value="FAD-bd_PCMH"/>
</dbReference>
<dbReference type="EMBL" id="BPWL01000004">
    <property type="protein sequence ID" value="GJJ09904.1"/>
    <property type="molecule type" value="Genomic_DNA"/>
</dbReference>
<dbReference type="AlphaFoldDB" id="A0AAV5A9K8"/>
<dbReference type="Gene3D" id="3.30.43.10">
    <property type="entry name" value="Uridine Diphospho-n-acetylenolpyruvylglucosamine Reductase, domain 2"/>
    <property type="match status" value="2"/>
</dbReference>
<evidence type="ECO:0000256" key="4">
    <source>
        <dbReference type="ARBA" id="ARBA00022827"/>
    </source>
</evidence>
<dbReference type="SUPFAM" id="SSF56176">
    <property type="entry name" value="FAD-binding/transporter-associated domain-like"/>
    <property type="match status" value="2"/>
</dbReference>
<keyword evidence="5" id="KW-0560">Oxidoreductase</keyword>
<evidence type="ECO:0000256" key="3">
    <source>
        <dbReference type="ARBA" id="ARBA00022630"/>
    </source>
</evidence>
<comment type="cofactor">
    <cofactor evidence="1">
        <name>FAD</name>
        <dbReference type="ChEBI" id="CHEBI:57692"/>
    </cofactor>
</comment>
<dbReference type="GO" id="GO:0016491">
    <property type="term" value="F:oxidoreductase activity"/>
    <property type="evidence" value="ECO:0007669"/>
    <property type="project" value="UniProtKB-KW"/>
</dbReference>
<dbReference type="Proteomes" id="UP001050691">
    <property type="component" value="Unassembled WGS sequence"/>
</dbReference>
<dbReference type="Pfam" id="PF01565">
    <property type="entry name" value="FAD_binding_4"/>
    <property type="match status" value="2"/>
</dbReference>
<gene>
    <name evidence="7" type="ORF">Clacol_004128</name>
</gene>
<comment type="similarity">
    <text evidence="2">Belongs to the oxygen-dependent FAD-linked oxidoreductase family.</text>
</comment>
<comment type="caution">
    <text evidence="7">The sequence shown here is derived from an EMBL/GenBank/DDBJ whole genome shotgun (WGS) entry which is preliminary data.</text>
</comment>
<reference evidence="7" key="1">
    <citation type="submission" date="2021-10" db="EMBL/GenBank/DDBJ databases">
        <title>De novo Genome Assembly of Clathrus columnatus (Basidiomycota, Fungi) Using Illumina and Nanopore Sequence Data.</title>
        <authorList>
            <person name="Ogiso-Tanaka E."/>
            <person name="Itagaki H."/>
            <person name="Hosoya T."/>
            <person name="Hosaka K."/>
        </authorList>
    </citation>
    <scope>NUCLEOTIDE SEQUENCE</scope>
    <source>
        <strain evidence="7">MO-923</strain>
    </source>
</reference>
<dbReference type="InterPro" id="IPR016167">
    <property type="entry name" value="FAD-bd_PCMH_sub1"/>
</dbReference>
<dbReference type="Gene3D" id="3.30.465.10">
    <property type="match status" value="3"/>
</dbReference>
<keyword evidence="3" id="KW-0285">Flavoprotein</keyword>
<accession>A0AAV5A9K8</accession>
<dbReference type="InterPro" id="IPR016169">
    <property type="entry name" value="FAD-bd_PCMH_sub2"/>
</dbReference>
<dbReference type="PANTHER" id="PTHR42973">
    <property type="entry name" value="BINDING OXIDOREDUCTASE, PUTATIVE (AFU_ORTHOLOGUE AFUA_1G17690)-RELATED"/>
    <property type="match status" value="1"/>
</dbReference>